<evidence type="ECO:0000313" key="6">
    <source>
        <dbReference type="EMBL" id="CCO14548.1"/>
    </source>
</evidence>
<dbReference type="EMBL" id="FO082278">
    <property type="protein sequence ID" value="CCO14548.1"/>
    <property type="molecule type" value="Genomic_DNA"/>
</dbReference>
<keyword evidence="7" id="KW-1185">Reference proteome</keyword>
<dbReference type="GeneID" id="19017755"/>
<organism evidence="6 7">
    <name type="scientific">Bathycoccus prasinos</name>
    <dbReference type="NCBI Taxonomy" id="41875"/>
    <lineage>
        <taxon>Eukaryota</taxon>
        <taxon>Viridiplantae</taxon>
        <taxon>Chlorophyta</taxon>
        <taxon>Mamiellophyceae</taxon>
        <taxon>Mamiellales</taxon>
        <taxon>Bathycoccaceae</taxon>
        <taxon>Bathycoccus</taxon>
    </lineage>
</organism>
<dbReference type="eggNOG" id="KOG4122">
    <property type="taxonomic scope" value="Eukaryota"/>
</dbReference>
<evidence type="ECO:0000256" key="2">
    <source>
        <dbReference type="ARBA" id="ARBA00022980"/>
    </source>
</evidence>
<evidence type="ECO:0000256" key="4">
    <source>
        <dbReference type="RuleBase" id="RU000570"/>
    </source>
</evidence>
<dbReference type="PANTHER" id="PTHR18804:SF16">
    <property type="entry name" value="RIBOSOMAL PROTEIN"/>
    <property type="match status" value="1"/>
</dbReference>
<dbReference type="RefSeq" id="XP_007515669.1">
    <property type="nucleotide sequence ID" value="XM_007515607.1"/>
</dbReference>
<protein>
    <recommendedName>
        <fullName evidence="4">Ribosomal protein</fullName>
    </recommendedName>
</protein>
<dbReference type="NCBIfam" id="TIGR01022">
    <property type="entry name" value="rpmJ_bact"/>
    <property type="match status" value="1"/>
</dbReference>
<comment type="similarity">
    <text evidence="1 4">Belongs to the bacterial ribosomal protein bL36 family.</text>
</comment>
<dbReference type="GO" id="GO:0005840">
    <property type="term" value="C:ribosome"/>
    <property type="evidence" value="ECO:0007669"/>
    <property type="project" value="UniProtKB-KW"/>
</dbReference>
<evidence type="ECO:0000256" key="5">
    <source>
        <dbReference type="SAM" id="MobiDB-lite"/>
    </source>
</evidence>
<name>K8EZ68_9CHLO</name>
<dbReference type="InterPro" id="IPR035977">
    <property type="entry name" value="Ribosomal_bL36_sp"/>
</dbReference>
<dbReference type="InterPro" id="IPR052010">
    <property type="entry name" value="Ribosomal_LSU_bL36"/>
</dbReference>
<dbReference type="GO" id="GO:0006412">
    <property type="term" value="P:translation"/>
    <property type="evidence" value="ECO:0007669"/>
    <property type="project" value="InterPro"/>
</dbReference>
<sequence>MKVRTAIKRLCEACRIVKRRGRLYVVCSKVPKHKQRQGLVTETSPATIQNAHEEEEEGGRRGYGNTNNNSGTSSLAEEECCAETRRTFLGFLDHRRHAESTFPSRSLAGVASSNSTTTSFLPWLVK</sequence>
<dbReference type="PANTHER" id="PTHR18804">
    <property type="entry name" value="RIBOSOMAL PROTEIN"/>
    <property type="match status" value="1"/>
</dbReference>
<feature type="compositionally biased region" description="Polar residues" evidence="5">
    <location>
        <begin position="38"/>
        <end position="50"/>
    </location>
</feature>
<reference evidence="6 7" key="1">
    <citation type="submission" date="2011-10" db="EMBL/GenBank/DDBJ databases">
        <authorList>
            <person name="Genoscope - CEA"/>
        </authorList>
    </citation>
    <scope>NUCLEOTIDE SEQUENCE [LARGE SCALE GENOMIC DNA]</scope>
    <source>
        <strain evidence="6 7">RCC 1105</strain>
    </source>
</reference>
<evidence type="ECO:0000256" key="1">
    <source>
        <dbReference type="ARBA" id="ARBA00007645"/>
    </source>
</evidence>
<dbReference type="InterPro" id="IPR000473">
    <property type="entry name" value="Ribosomal_bL36"/>
</dbReference>
<keyword evidence="3 4" id="KW-0687">Ribonucleoprotein</keyword>
<dbReference type="PROSITE" id="PS00828">
    <property type="entry name" value="RIBOSOMAL_L36"/>
    <property type="match status" value="1"/>
</dbReference>
<dbReference type="KEGG" id="bpg:Bathy01g00190"/>
<accession>K8EZ68</accession>
<gene>
    <name evidence="6" type="ORF">Bathy01g00190</name>
</gene>
<evidence type="ECO:0000256" key="3">
    <source>
        <dbReference type="ARBA" id="ARBA00023274"/>
    </source>
</evidence>
<dbReference type="SUPFAM" id="SSF57840">
    <property type="entry name" value="Ribosomal protein L36"/>
    <property type="match status" value="1"/>
</dbReference>
<feature type="region of interest" description="Disordered" evidence="5">
    <location>
        <begin position="36"/>
        <end position="76"/>
    </location>
</feature>
<proteinExistence type="inferred from homology"/>
<dbReference type="GO" id="GO:0003735">
    <property type="term" value="F:structural constituent of ribosome"/>
    <property type="evidence" value="ECO:0007669"/>
    <property type="project" value="InterPro"/>
</dbReference>
<feature type="compositionally biased region" description="Low complexity" evidence="5">
    <location>
        <begin position="63"/>
        <end position="73"/>
    </location>
</feature>
<dbReference type="HAMAP" id="MF_00251">
    <property type="entry name" value="Ribosomal_bL36"/>
    <property type="match status" value="1"/>
</dbReference>
<dbReference type="Proteomes" id="UP000198341">
    <property type="component" value="Chromosome 1"/>
</dbReference>
<keyword evidence="2 4" id="KW-0689">Ribosomal protein</keyword>
<evidence type="ECO:0000313" key="7">
    <source>
        <dbReference type="Proteomes" id="UP000198341"/>
    </source>
</evidence>
<dbReference type="GO" id="GO:1990904">
    <property type="term" value="C:ribonucleoprotein complex"/>
    <property type="evidence" value="ECO:0007669"/>
    <property type="project" value="UniProtKB-KW"/>
</dbReference>
<dbReference type="OrthoDB" id="10265903at2759"/>
<dbReference type="AlphaFoldDB" id="K8EZ68"/>
<dbReference type="Pfam" id="PF00444">
    <property type="entry name" value="Ribosomal_L36"/>
    <property type="match status" value="1"/>
</dbReference>
<dbReference type="STRING" id="41875.K8EZ68"/>